<organism evidence="1 2">
    <name type="scientific">Mucuna pruriens</name>
    <name type="common">Velvet bean</name>
    <name type="synonym">Dolichos pruriens</name>
    <dbReference type="NCBI Taxonomy" id="157652"/>
    <lineage>
        <taxon>Eukaryota</taxon>
        <taxon>Viridiplantae</taxon>
        <taxon>Streptophyta</taxon>
        <taxon>Embryophyta</taxon>
        <taxon>Tracheophyta</taxon>
        <taxon>Spermatophyta</taxon>
        <taxon>Magnoliopsida</taxon>
        <taxon>eudicotyledons</taxon>
        <taxon>Gunneridae</taxon>
        <taxon>Pentapetalae</taxon>
        <taxon>rosids</taxon>
        <taxon>fabids</taxon>
        <taxon>Fabales</taxon>
        <taxon>Fabaceae</taxon>
        <taxon>Papilionoideae</taxon>
        <taxon>50 kb inversion clade</taxon>
        <taxon>NPAAA clade</taxon>
        <taxon>indigoferoid/millettioid clade</taxon>
        <taxon>Phaseoleae</taxon>
        <taxon>Mucuna</taxon>
    </lineage>
</organism>
<accession>A0A371IHR0</accession>
<name>A0A371IHR0_MUCPR</name>
<sequence length="77" mass="9056">MEILLPLGWKSLNLERYDDTTNLDKHVNAYTTSLVLNMLLVGLILPQLPLRTCDKQIISHCRSLWSDLRTFIQRFRI</sequence>
<gene>
    <name evidence="1" type="ORF">CR513_00330</name>
</gene>
<dbReference type="EMBL" id="QJKJ01000051">
    <property type="protein sequence ID" value="RDY14580.1"/>
    <property type="molecule type" value="Genomic_DNA"/>
</dbReference>
<dbReference type="AlphaFoldDB" id="A0A371IHR0"/>
<keyword evidence="2" id="KW-1185">Reference proteome</keyword>
<feature type="non-terminal residue" evidence="1">
    <location>
        <position position="1"/>
    </location>
</feature>
<proteinExistence type="predicted"/>
<evidence type="ECO:0000313" key="2">
    <source>
        <dbReference type="Proteomes" id="UP000257109"/>
    </source>
</evidence>
<dbReference type="Proteomes" id="UP000257109">
    <property type="component" value="Unassembled WGS sequence"/>
</dbReference>
<evidence type="ECO:0000313" key="1">
    <source>
        <dbReference type="EMBL" id="RDY14580.1"/>
    </source>
</evidence>
<comment type="caution">
    <text evidence="1">The sequence shown here is derived from an EMBL/GenBank/DDBJ whole genome shotgun (WGS) entry which is preliminary data.</text>
</comment>
<protein>
    <submittedName>
        <fullName evidence="1">Uncharacterized protein</fullName>
    </submittedName>
</protein>
<reference evidence="1" key="1">
    <citation type="submission" date="2018-05" db="EMBL/GenBank/DDBJ databases">
        <title>Draft genome of Mucuna pruriens seed.</title>
        <authorList>
            <person name="Nnadi N.E."/>
            <person name="Vos R."/>
            <person name="Hasami M.H."/>
            <person name="Devisetty U.K."/>
            <person name="Aguiy J.C."/>
        </authorList>
    </citation>
    <scope>NUCLEOTIDE SEQUENCE [LARGE SCALE GENOMIC DNA]</scope>
    <source>
        <strain evidence="1">JCA_2017</strain>
    </source>
</reference>